<sequence length="100" mass="11168">MHPSGYSNVSDGKSTVKNAARRWKAAQDCYSACPCRLLCPKTTLVEMDRNGTMADTIDVHAAWTQNYNSMFLCSCLWEQNFDSDSCWLAVILFVSAMLAC</sequence>
<name>A0ABP0IFE7_9DINO</name>
<dbReference type="EMBL" id="CAXAMN010002780">
    <property type="protein sequence ID" value="CAK9001325.1"/>
    <property type="molecule type" value="Genomic_DNA"/>
</dbReference>
<accession>A0ABP0IFE7</accession>
<comment type="caution">
    <text evidence="1">The sequence shown here is derived from an EMBL/GenBank/DDBJ whole genome shotgun (WGS) entry which is preliminary data.</text>
</comment>
<reference evidence="1 2" key="1">
    <citation type="submission" date="2024-02" db="EMBL/GenBank/DDBJ databases">
        <authorList>
            <person name="Chen Y."/>
            <person name="Shah S."/>
            <person name="Dougan E. K."/>
            <person name="Thang M."/>
            <person name="Chan C."/>
        </authorList>
    </citation>
    <scope>NUCLEOTIDE SEQUENCE [LARGE SCALE GENOMIC DNA]</scope>
</reference>
<keyword evidence="2" id="KW-1185">Reference proteome</keyword>
<gene>
    <name evidence="1" type="ORF">CCMP2556_LOCUS6413</name>
</gene>
<proteinExistence type="predicted"/>
<dbReference type="Proteomes" id="UP001642484">
    <property type="component" value="Unassembled WGS sequence"/>
</dbReference>
<evidence type="ECO:0000313" key="1">
    <source>
        <dbReference type="EMBL" id="CAK9001325.1"/>
    </source>
</evidence>
<protein>
    <submittedName>
        <fullName evidence="1">Uncharacterized protein</fullName>
    </submittedName>
</protein>
<organism evidence="1 2">
    <name type="scientific">Durusdinium trenchii</name>
    <dbReference type="NCBI Taxonomy" id="1381693"/>
    <lineage>
        <taxon>Eukaryota</taxon>
        <taxon>Sar</taxon>
        <taxon>Alveolata</taxon>
        <taxon>Dinophyceae</taxon>
        <taxon>Suessiales</taxon>
        <taxon>Symbiodiniaceae</taxon>
        <taxon>Durusdinium</taxon>
    </lineage>
</organism>
<evidence type="ECO:0000313" key="2">
    <source>
        <dbReference type="Proteomes" id="UP001642484"/>
    </source>
</evidence>